<keyword evidence="5 10" id="KW-0812">Transmembrane</keyword>
<dbReference type="GO" id="GO:0006874">
    <property type="term" value="P:intracellular calcium ion homeostasis"/>
    <property type="evidence" value="ECO:0007669"/>
    <property type="project" value="TreeGrafter"/>
</dbReference>
<feature type="transmembrane region" description="Helical" evidence="10">
    <location>
        <begin position="374"/>
        <end position="407"/>
    </location>
</feature>
<accession>A0A9P8AGN3</accession>
<evidence type="ECO:0000256" key="2">
    <source>
        <dbReference type="ARBA" id="ARBA00008170"/>
    </source>
</evidence>
<dbReference type="GO" id="GO:0012505">
    <property type="term" value="C:endomembrane system"/>
    <property type="evidence" value="ECO:0007669"/>
    <property type="project" value="UniProtKB-SubCell"/>
</dbReference>
<keyword evidence="14" id="KW-1185">Reference proteome</keyword>
<evidence type="ECO:0000256" key="4">
    <source>
        <dbReference type="ARBA" id="ARBA00022553"/>
    </source>
</evidence>
<feature type="transmembrane region" description="Helical" evidence="10">
    <location>
        <begin position="726"/>
        <end position="748"/>
    </location>
</feature>
<feature type="transmembrane region" description="Helical" evidence="10">
    <location>
        <begin position="692"/>
        <end position="714"/>
    </location>
</feature>
<dbReference type="GeneID" id="66115915"/>
<feature type="region of interest" description="Disordered" evidence="9">
    <location>
        <begin position="20"/>
        <end position="136"/>
    </location>
</feature>
<evidence type="ECO:0000256" key="5">
    <source>
        <dbReference type="ARBA" id="ARBA00022692"/>
    </source>
</evidence>
<feature type="compositionally biased region" description="Polar residues" evidence="9">
    <location>
        <begin position="39"/>
        <end position="53"/>
    </location>
</feature>
<organism evidence="13 14">
    <name type="scientific">Scheffersomyces spartinae</name>
    <dbReference type="NCBI Taxonomy" id="45513"/>
    <lineage>
        <taxon>Eukaryota</taxon>
        <taxon>Fungi</taxon>
        <taxon>Dikarya</taxon>
        <taxon>Ascomycota</taxon>
        <taxon>Saccharomycotina</taxon>
        <taxon>Pichiomycetes</taxon>
        <taxon>Debaryomycetaceae</taxon>
        <taxon>Scheffersomyces</taxon>
    </lineage>
</organism>
<dbReference type="FunFam" id="1.20.1420.30:FF:000014">
    <property type="entry name" value="Cation/H+ exchanger protein 2"/>
    <property type="match status" value="1"/>
</dbReference>
<keyword evidence="7" id="KW-0406">Ion transport</keyword>
<dbReference type="PANTHER" id="PTHR31503:SF10">
    <property type="entry name" value="VNX1 PROTEIN"/>
    <property type="match status" value="1"/>
</dbReference>
<feature type="compositionally biased region" description="Polar residues" evidence="9">
    <location>
        <begin position="61"/>
        <end position="72"/>
    </location>
</feature>
<feature type="transmembrane region" description="Helical" evidence="10">
    <location>
        <begin position="627"/>
        <end position="647"/>
    </location>
</feature>
<feature type="transmembrane region" description="Helical" evidence="10">
    <location>
        <begin position="826"/>
        <end position="846"/>
    </location>
</feature>
<evidence type="ECO:0000256" key="6">
    <source>
        <dbReference type="ARBA" id="ARBA00022989"/>
    </source>
</evidence>
<gene>
    <name evidence="13" type="ORF">KQ657_002541</name>
</gene>
<evidence type="ECO:0000256" key="8">
    <source>
        <dbReference type="ARBA" id="ARBA00023136"/>
    </source>
</evidence>
<feature type="transmembrane region" description="Helical" evidence="10">
    <location>
        <begin position="533"/>
        <end position="558"/>
    </location>
</feature>
<evidence type="ECO:0000259" key="12">
    <source>
        <dbReference type="Pfam" id="PF03733"/>
    </source>
</evidence>
<feature type="domain" description="Sodium/calcium exchanger membrane region" evidence="11">
    <location>
        <begin position="663"/>
        <end position="842"/>
    </location>
</feature>
<keyword evidence="8 10" id="KW-0472">Membrane</keyword>
<evidence type="ECO:0000259" key="11">
    <source>
        <dbReference type="Pfam" id="PF01699"/>
    </source>
</evidence>
<dbReference type="Pfam" id="PF01699">
    <property type="entry name" value="Na_Ca_ex"/>
    <property type="match status" value="2"/>
</dbReference>
<feature type="compositionally biased region" description="Acidic residues" evidence="9">
    <location>
        <begin position="290"/>
        <end position="302"/>
    </location>
</feature>
<protein>
    <submittedName>
        <fullName evidence="13">Uncharacterized protein</fullName>
    </submittedName>
</protein>
<sequence>MVFKNIHLIITHTVTESMGTGLKQQHVQREEESSEGFKKQNNVSDPNTMSSSMIEDPQPGPSSQTGTKNSSTDIDKDRKILSRSASLGTFNTAGKGSSIGGTSSRMKRHKSRPHLRRLSSMTGAGAGSGGGTISTSGNINNINNNLSSCKLIYSVDDDINEEELDEAEDVLKDNVQYLEGYNDALKSLLQSRRSGDAEPAGPHHPLNSGTEGAVLINLKDAEEKLKRLENLERNPPRMVSELIHEVEGVESPRMDPSPIGGSGGGVGSSASFGSSTPVAVKSPGIGPVDTLEENQGGEDLDDNNSVHSTSLSATLELLNLRERQDAINSTHPFGIKIWKPSLYKKKRSVAARAEEDIHDFDPHKPTKSIYWGVYLTNFIWCITFGLFLNIVCILSALFVFVFTGFALQPKSRAYVLVLLRLGVFLNRPFGKFVLLNKDKRYIDEDQFEGRSITEFHMWRMQEEGRLFYAPPRRPTSSGETRPLLKDHLGRSIDNLYSSADIPPTTVDDDDDDNQEFDIKVRFFGRGKWSIGRLVFYIWFYGILQPIIILVSLLCYLFVFTIPMAKLTSTICYHLRRHPLALEYEMEKNYYTKLEESKRNNKKLHQLLIACTYRCCGFHYYKYTIDGTNIFFINLLSIVILVILDHYLLKEHFGLQLKITDPMFIFSGCLFSIIPLAYFIGQAVASISAQSSMGVGAVINAFFSTVVEIFLYCVALDQSKGKLVEGSMIGSILGAVLLLPGLSMCGGAFKRKTQRYNPRSAGVSSTMLLFAMVIMFAPSIFYEIYGLYEIRCSGCTLETNADKCARCRFYQPTFSYDELYERVLKPFSIAVVIGLFIAYVCGLFFTLRTHASLIWATLHEPVTKKDSINDPIRSPSITSMDTTPLQLATAPAATATATTTLGRPSMRSLELPPSANFKSGIFKDTKENTPMTASYTSSLANSPMLQGIKSRNRVKIAPAEPLPQKKEENDELALGHDAPNWSRNKSVIILLGATLLYAIIAEILVDNVDSVLSVFPINPKFLGLTVFALVPNTTEFLNAILFAIGGNVALSLEIGSAYALQVVLIQIPALVLYTIYSGTHQVEQMFALVFPRWDIIATLISIYLFIYVYAEGKSNYFKGVILILSYCVVLFGFLLNDKVEELNDGYTIYTDPRAIGWNRKIS</sequence>
<evidence type="ECO:0000256" key="7">
    <source>
        <dbReference type="ARBA" id="ARBA00023065"/>
    </source>
</evidence>
<dbReference type="InterPro" id="IPR004713">
    <property type="entry name" value="CaH_exchang"/>
</dbReference>
<comment type="similarity">
    <text evidence="2">Belongs to the Ca(2+):cation antiporter (CaCA) (TC 2.A.19) family.</text>
</comment>
<feature type="domain" description="Inner membrane component" evidence="12">
    <location>
        <begin position="375"/>
        <end position="431"/>
    </location>
</feature>
<feature type="transmembrane region" description="Helical" evidence="10">
    <location>
        <begin position="1057"/>
        <end position="1075"/>
    </location>
</feature>
<feature type="transmembrane region" description="Helical" evidence="10">
    <location>
        <begin position="760"/>
        <end position="780"/>
    </location>
</feature>
<feature type="region of interest" description="Disordered" evidence="9">
    <location>
        <begin position="892"/>
        <end position="911"/>
    </location>
</feature>
<feature type="compositionally biased region" description="Basic residues" evidence="9">
    <location>
        <begin position="105"/>
        <end position="117"/>
    </location>
</feature>
<dbReference type="GO" id="GO:0005774">
    <property type="term" value="C:vacuolar membrane"/>
    <property type="evidence" value="ECO:0007669"/>
    <property type="project" value="UniProtKB-ARBA"/>
</dbReference>
<feature type="compositionally biased region" description="Polar residues" evidence="9">
    <location>
        <begin position="83"/>
        <end position="104"/>
    </location>
</feature>
<dbReference type="Pfam" id="PF03733">
    <property type="entry name" value="YccF"/>
    <property type="match status" value="1"/>
</dbReference>
<dbReference type="InterPro" id="IPR005185">
    <property type="entry name" value="YccF"/>
</dbReference>
<feature type="transmembrane region" description="Helical" evidence="10">
    <location>
        <begin position="1035"/>
        <end position="1051"/>
    </location>
</feature>
<feature type="transmembrane region" description="Helical" evidence="10">
    <location>
        <begin position="413"/>
        <end position="430"/>
    </location>
</feature>
<dbReference type="InterPro" id="IPR044880">
    <property type="entry name" value="NCX_ion-bd_dom_sf"/>
</dbReference>
<feature type="transmembrane region" description="Helical" evidence="10">
    <location>
        <begin position="1115"/>
        <end position="1134"/>
    </location>
</feature>
<feature type="transmembrane region" description="Helical" evidence="10">
    <location>
        <begin position="986"/>
        <end position="1004"/>
    </location>
</feature>
<keyword evidence="3" id="KW-0813">Transport</keyword>
<dbReference type="InterPro" id="IPR004837">
    <property type="entry name" value="NaCa_Exmemb"/>
</dbReference>
<comment type="subcellular location">
    <subcellularLocation>
        <location evidence="1">Endomembrane system</location>
        <topology evidence="1">Multi-pass membrane protein</topology>
    </subcellularLocation>
</comment>
<evidence type="ECO:0000313" key="14">
    <source>
        <dbReference type="Proteomes" id="UP000790833"/>
    </source>
</evidence>
<feature type="transmembrane region" description="Helical" evidence="10">
    <location>
        <begin position="662"/>
        <end position="680"/>
    </location>
</feature>
<feature type="region of interest" description="Disordered" evidence="9">
    <location>
        <begin position="248"/>
        <end position="305"/>
    </location>
</feature>
<dbReference type="RefSeq" id="XP_043047486.1">
    <property type="nucleotide sequence ID" value="XM_043193299.1"/>
</dbReference>
<proteinExistence type="inferred from homology"/>
<dbReference type="GO" id="GO:0015369">
    <property type="term" value="F:calcium:proton antiporter activity"/>
    <property type="evidence" value="ECO:0007669"/>
    <property type="project" value="TreeGrafter"/>
</dbReference>
<keyword evidence="4" id="KW-0597">Phosphoprotein</keyword>
<evidence type="ECO:0000256" key="3">
    <source>
        <dbReference type="ARBA" id="ARBA00022448"/>
    </source>
</evidence>
<evidence type="ECO:0000256" key="1">
    <source>
        <dbReference type="ARBA" id="ARBA00004127"/>
    </source>
</evidence>
<dbReference type="PANTHER" id="PTHR31503">
    <property type="entry name" value="VACUOLAR CALCIUM ION TRANSPORTER"/>
    <property type="match status" value="1"/>
</dbReference>
<feature type="compositionally biased region" description="Basic and acidic residues" evidence="9">
    <location>
        <begin position="27"/>
        <end position="38"/>
    </location>
</feature>
<dbReference type="Proteomes" id="UP000790833">
    <property type="component" value="Unassembled WGS sequence"/>
</dbReference>
<dbReference type="Gene3D" id="1.20.1420.30">
    <property type="entry name" value="NCX, central ion-binding region"/>
    <property type="match status" value="2"/>
</dbReference>
<feature type="domain" description="Sodium/calcium exchanger membrane region" evidence="11">
    <location>
        <begin position="985"/>
        <end position="1132"/>
    </location>
</feature>
<dbReference type="EMBL" id="JAHMUF010000021">
    <property type="protein sequence ID" value="KAG7191935.1"/>
    <property type="molecule type" value="Genomic_DNA"/>
</dbReference>
<reference evidence="13" key="1">
    <citation type="submission" date="2021-03" db="EMBL/GenBank/DDBJ databases">
        <authorList>
            <person name="Palmer J.M."/>
        </authorList>
    </citation>
    <scope>NUCLEOTIDE SEQUENCE</scope>
    <source>
        <strain evidence="13">ARV_011</strain>
    </source>
</reference>
<evidence type="ECO:0000256" key="10">
    <source>
        <dbReference type="SAM" id="Phobius"/>
    </source>
</evidence>
<dbReference type="AlphaFoldDB" id="A0A9P8AGN3"/>
<comment type="caution">
    <text evidence="13">The sequence shown here is derived from an EMBL/GenBank/DDBJ whole genome shotgun (WGS) entry which is preliminary data.</text>
</comment>
<name>A0A9P8AGN3_9ASCO</name>
<feature type="transmembrane region" description="Helical" evidence="10">
    <location>
        <begin position="1087"/>
        <end position="1109"/>
    </location>
</feature>
<evidence type="ECO:0000256" key="9">
    <source>
        <dbReference type="SAM" id="MobiDB-lite"/>
    </source>
</evidence>
<keyword evidence="6 10" id="KW-1133">Transmembrane helix</keyword>
<dbReference type="OrthoDB" id="16982at2759"/>
<evidence type="ECO:0000313" key="13">
    <source>
        <dbReference type="EMBL" id="KAG7191935.1"/>
    </source>
</evidence>